<feature type="domain" description="TFIIS-type" evidence="6">
    <location>
        <begin position="91"/>
        <end position="130"/>
    </location>
</feature>
<dbReference type="InterPro" id="IPR001222">
    <property type="entry name" value="Znf_TFIIS"/>
</dbReference>
<reference evidence="8 9" key="2">
    <citation type="submission" date="2024-05" db="EMBL/GenBank/DDBJ databases">
        <authorList>
            <person name="Chen Y."/>
            <person name="Shah S."/>
            <person name="Dougan E. K."/>
            <person name="Thang M."/>
            <person name="Chan C."/>
        </authorList>
    </citation>
    <scope>NUCLEOTIDE SEQUENCE [LARGE SCALE GENOMIC DNA]</scope>
</reference>
<dbReference type="SUPFAM" id="SSF57783">
    <property type="entry name" value="Zinc beta-ribbon"/>
    <property type="match status" value="2"/>
</dbReference>
<dbReference type="EMBL" id="CAMXCT020000302">
    <property type="protein sequence ID" value="CAL1130233.1"/>
    <property type="molecule type" value="Genomic_DNA"/>
</dbReference>
<evidence type="ECO:0000313" key="8">
    <source>
        <dbReference type="EMBL" id="CAL4764170.1"/>
    </source>
</evidence>
<evidence type="ECO:0000256" key="5">
    <source>
        <dbReference type="SAM" id="MobiDB-lite"/>
    </source>
</evidence>
<protein>
    <submittedName>
        <fullName evidence="8">DNA-directed RNA polymerase II subunit RPB9</fullName>
    </submittedName>
</protein>
<accession>A0A9P1BP26</accession>
<dbReference type="GO" id="GO:0003899">
    <property type="term" value="F:DNA-directed RNA polymerase activity"/>
    <property type="evidence" value="ECO:0007669"/>
    <property type="project" value="InterPro"/>
</dbReference>
<dbReference type="GO" id="GO:0006367">
    <property type="term" value="P:transcription initiation at RNA polymerase II promoter"/>
    <property type="evidence" value="ECO:0007669"/>
    <property type="project" value="TreeGrafter"/>
</dbReference>
<dbReference type="EMBL" id="CAMXCT010000302">
    <property type="protein sequence ID" value="CAI3976858.1"/>
    <property type="molecule type" value="Genomic_DNA"/>
</dbReference>
<evidence type="ECO:0000256" key="3">
    <source>
        <dbReference type="ARBA" id="ARBA00022833"/>
    </source>
</evidence>
<name>A0A9P1BP26_9DINO</name>
<gene>
    <name evidence="7" type="ORF">C1SCF055_LOCUS5046</name>
</gene>
<evidence type="ECO:0000313" key="7">
    <source>
        <dbReference type="EMBL" id="CAI3976858.1"/>
    </source>
</evidence>
<evidence type="ECO:0000313" key="9">
    <source>
        <dbReference type="Proteomes" id="UP001152797"/>
    </source>
</evidence>
<keyword evidence="2 4" id="KW-0863">Zinc-finger</keyword>
<proteinExistence type="predicted"/>
<dbReference type="PANTHER" id="PTHR11239">
    <property type="entry name" value="DNA-DIRECTED RNA POLYMERASE"/>
    <property type="match status" value="1"/>
</dbReference>
<dbReference type="CDD" id="cd10508">
    <property type="entry name" value="Zn-ribbon_RPB9"/>
    <property type="match status" value="1"/>
</dbReference>
<dbReference type="GO" id="GO:0005665">
    <property type="term" value="C:RNA polymerase II, core complex"/>
    <property type="evidence" value="ECO:0007669"/>
    <property type="project" value="TreeGrafter"/>
</dbReference>
<dbReference type="GO" id="GO:0006283">
    <property type="term" value="P:transcription-coupled nucleotide-excision repair"/>
    <property type="evidence" value="ECO:0007669"/>
    <property type="project" value="TreeGrafter"/>
</dbReference>
<keyword evidence="8" id="KW-0804">Transcription</keyword>
<keyword evidence="1" id="KW-0479">Metal-binding</keyword>
<keyword evidence="8" id="KW-0240">DNA-directed RNA polymerase</keyword>
<organism evidence="7">
    <name type="scientific">Cladocopium goreaui</name>
    <dbReference type="NCBI Taxonomy" id="2562237"/>
    <lineage>
        <taxon>Eukaryota</taxon>
        <taxon>Sar</taxon>
        <taxon>Alveolata</taxon>
        <taxon>Dinophyceae</taxon>
        <taxon>Suessiales</taxon>
        <taxon>Symbiodiniaceae</taxon>
        <taxon>Cladocopium</taxon>
    </lineage>
</organism>
<dbReference type="AlphaFoldDB" id="A0A9P1BP26"/>
<reference evidence="7" key="1">
    <citation type="submission" date="2022-10" db="EMBL/GenBank/DDBJ databases">
        <authorList>
            <person name="Chen Y."/>
            <person name="Dougan E. K."/>
            <person name="Chan C."/>
            <person name="Rhodes N."/>
            <person name="Thang M."/>
        </authorList>
    </citation>
    <scope>NUCLEOTIDE SEQUENCE</scope>
</reference>
<evidence type="ECO:0000256" key="4">
    <source>
        <dbReference type="PROSITE-ProRule" id="PRU00472"/>
    </source>
</evidence>
<dbReference type="InterPro" id="IPR034012">
    <property type="entry name" value="Zn_ribbon_RPB9_C"/>
</dbReference>
<keyword evidence="9" id="KW-1185">Reference proteome</keyword>
<dbReference type="Proteomes" id="UP001152797">
    <property type="component" value="Unassembled WGS sequence"/>
</dbReference>
<dbReference type="OrthoDB" id="282270at2759"/>
<dbReference type="InterPro" id="IPR012164">
    <property type="entry name" value="Rpa12/Rpb9/Rpc10/TFS"/>
</dbReference>
<evidence type="ECO:0000259" key="6">
    <source>
        <dbReference type="PROSITE" id="PS51133"/>
    </source>
</evidence>
<comment type="caution">
    <text evidence="7">The sequence shown here is derived from an EMBL/GenBank/DDBJ whole genome shotgun (WGS) entry which is preliminary data.</text>
</comment>
<dbReference type="GO" id="GO:0008270">
    <property type="term" value="F:zinc ion binding"/>
    <property type="evidence" value="ECO:0007669"/>
    <property type="project" value="UniProtKB-KW"/>
</dbReference>
<dbReference type="PANTHER" id="PTHR11239:SF1">
    <property type="entry name" value="DNA-DIRECTED RNA POLYMERASE II SUBUNIT RPB9"/>
    <property type="match status" value="1"/>
</dbReference>
<dbReference type="PROSITE" id="PS51133">
    <property type="entry name" value="ZF_TFIIS_2"/>
    <property type="match status" value="1"/>
</dbReference>
<sequence length="170" mass="19272">MASYKSTLRFCPECNNSNWMMGKNEKMELVFTCKVCSKVEVVSMDAETDESGNPKKIEDLCVFRHDVLFVAKESIIVMPDVIHDPTLPRVYDYECHACGHNQAVYYRLSETIVSDAMAIIYVCCKCSNWRTEGKEVQYSIPQTGKGDTPMQGTIKELDDKKAMEEDDLSG</sequence>
<dbReference type="Gene3D" id="2.20.25.10">
    <property type="match status" value="2"/>
</dbReference>
<keyword evidence="3" id="KW-0862">Zinc</keyword>
<dbReference type="EMBL" id="CAMXCT030000302">
    <property type="protein sequence ID" value="CAL4764170.1"/>
    <property type="molecule type" value="Genomic_DNA"/>
</dbReference>
<evidence type="ECO:0000256" key="2">
    <source>
        <dbReference type="ARBA" id="ARBA00022771"/>
    </source>
</evidence>
<dbReference type="GO" id="GO:0001193">
    <property type="term" value="P:maintenance of transcriptional fidelity during transcription elongation by RNA polymerase II"/>
    <property type="evidence" value="ECO:0007669"/>
    <property type="project" value="TreeGrafter"/>
</dbReference>
<feature type="region of interest" description="Disordered" evidence="5">
    <location>
        <begin position="140"/>
        <end position="170"/>
    </location>
</feature>
<evidence type="ECO:0000256" key="1">
    <source>
        <dbReference type="ARBA" id="ARBA00022723"/>
    </source>
</evidence>
<dbReference type="GO" id="GO:0003676">
    <property type="term" value="F:nucleic acid binding"/>
    <property type="evidence" value="ECO:0007669"/>
    <property type="project" value="InterPro"/>
</dbReference>